<dbReference type="AlphaFoldDB" id="A0A7U2FJL3"/>
<dbReference type="PANTHER" id="PTHR36091:SF2">
    <property type="entry name" value="AMINOGLYCOSIDE PHOSPHOTRANSFERASE DOMAIN-CONTAINING PROTEIN"/>
    <property type="match status" value="1"/>
</dbReference>
<proteinExistence type="predicted"/>
<organism evidence="3 4">
    <name type="scientific">Phaeosphaeria nodorum (strain SN15 / ATCC MYA-4574 / FGSC 10173)</name>
    <name type="common">Glume blotch fungus</name>
    <name type="synonym">Parastagonospora nodorum</name>
    <dbReference type="NCBI Taxonomy" id="321614"/>
    <lineage>
        <taxon>Eukaryota</taxon>
        <taxon>Fungi</taxon>
        <taxon>Dikarya</taxon>
        <taxon>Ascomycota</taxon>
        <taxon>Pezizomycotina</taxon>
        <taxon>Dothideomycetes</taxon>
        <taxon>Pleosporomycetidae</taxon>
        <taxon>Pleosporales</taxon>
        <taxon>Pleosporineae</taxon>
        <taxon>Phaeosphaeriaceae</taxon>
        <taxon>Parastagonospora</taxon>
    </lineage>
</organism>
<reference evidence="4" key="1">
    <citation type="journal article" date="2021" name="BMC Genomics">
        <title>Chromosome-level genome assembly and manually-curated proteome of model necrotroph Parastagonospora nodorum Sn15 reveals a genome-wide trove of candidate effector homologs, and redundancy of virulence-related functions within an accessory chromosome.</title>
        <authorList>
            <person name="Bertazzoni S."/>
            <person name="Jones D.A.B."/>
            <person name="Phan H.T."/>
            <person name="Tan K.-C."/>
            <person name="Hane J.K."/>
        </authorList>
    </citation>
    <scope>NUCLEOTIDE SEQUENCE [LARGE SCALE GENOMIC DNA]</scope>
    <source>
        <strain evidence="4">SN15 / ATCC MYA-4574 / FGSC 10173)</strain>
    </source>
</reference>
<dbReference type="InterPro" id="IPR011009">
    <property type="entry name" value="Kinase-like_dom_sf"/>
</dbReference>
<dbReference type="Gene3D" id="3.90.1200.10">
    <property type="match status" value="1"/>
</dbReference>
<gene>
    <name evidence="3" type="ORF">JI435_105510</name>
</gene>
<feature type="compositionally biased region" description="Basic and acidic residues" evidence="1">
    <location>
        <begin position="547"/>
        <end position="565"/>
    </location>
</feature>
<dbReference type="PANTHER" id="PTHR36091">
    <property type="entry name" value="ALTERED INHERITANCE OF MITOCHONDRIA PROTEIN 9, MITOCHONDRIAL"/>
    <property type="match status" value="1"/>
</dbReference>
<dbReference type="InterPro" id="IPR051035">
    <property type="entry name" value="Mito_inheritance_9"/>
</dbReference>
<protein>
    <recommendedName>
        <fullName evidence="2">Aminoglycoside phosphotransferase domain-containing protein</fullName>
    </recommendedName>
</protein>
<dbReference type="SUPFAM" id="SSF56112">
    <property type="entry name" value="Protein kinase-like (PK-like)"/>
    <property type="match status" value="1"/>
</dbReference>
<evidence type="ECO:0000313" key="4">
    <source>
        <dbReference type="Proteomes" id="UP000663193"/>
    </source>
</evidence>
<evidence type="ECO:0000313" key="3">
    <source>
        <dbReference type="EMBL" id="QRD04615.1"/>
    </source>
</evidence>
<dbReference type="Proteomes" id="UP000663193">
    <property type="component" value="Chromosome 17"/>
</dbReference>
<name>A0A7U2FJL3_PHANO</name>
<dbReference type="EMBL" id="CP069039">
    <property type="protein sequence ID" value="QRD04615.1"/>
    <property type="molecule type" value="Genomic_DNA"/>
</dbReference>
<feature type="region of interest" description="Disordered" evidence="1">
    <location>
        <begin position="542"/>
        <end position="565"/>
    </location>
</feature>
<sequence length="565" mass="65950">MRRFGSNLLKPRSLSHDCYGLQQELSTARQMALYSTRETLQAGKVSSSISDPEHTFYNYTSGRWLYNERLRLSEKRRYFDIHELCQAAAKSVGRSTDDIATFAKIAEGGSYRVFQATFQDRMDVIVRLPYPSTVPREYGIVSEVATMEYLRLHGVPIPKVFDWSSSTDNPVRSEYIIMEKVQGKELEHTWYTMTAKERMAVVGKIVDIERMLFAIRFPASGSIYFKESVGKRTTAIDLSLAVNRGKTDRFCIGPSTEFLWWYQRRDELAVNRGPWETPKELLEAVGHRELAWLQKFGKQRFPREPLYREFYGRQEVDPQVQIDGLNDYLKVAPHIVPEDPELCQPTIRHPDLSPNNIFVSESCDITGVIDWQHSTILPMFLQAKIPKHFQNYGDDDSENFRRPELPANFDSLEESEKANELELYRRRQLHYFYLGFTSTNNKPHFHAMGKHNLIVRNRLYDTAGRPWEGDNTSLKAELVQTSNYWPDVATSAMKEANFPVKYPDADQLRDFIGVNIDGWMPTELYEEAREKERYIKQQMLEAAETEDERKELEEHWPFQDHEELD</sequence>
<dbReference type="Pfam" id="PF01636">
    <property type="entry name" value="APH"/>
    <property type="match status" value="1"/>
</dbReference>
<dbReference type="OrthoDB" id="10003767at2759"/>
<accession>A0A7U2FJL3</accession>
<evidence type="ECO:0000259" key="2">
    <source>
        <dbReference type="Pfam" id="PF01636"/>
    </source>
</evidence>
<feature type="domain" description="Aminoglycoside phosphotransferase" evidence="2">
    <location>
        <begin position="103"/>
        <end position="376"/>
    </location>
</feature>
<keyword evidence="4" id="KW-1185">Reference proteome</keyword>
<evidence type="ECO:0000256" key="1">
    <source>
        <dbReference type="SAM" id="MobiDB-lite"/>
    </source>
</evidence>
<dbReference type="VEuPathDB" id="FungiDB:JI435_105510"/>
<dbReference type="InterPro" id="IPR002575">
    <property type="entry name" value="Aminoglycoside_PTrfase"/>
</dbReference>